<proteinExistence type="predicted"/>
<dbReference type="KEGG" id="ipc:IPA_03410"/>
<gene>
    <name evidence="1" type="ORF">IPA_03410</name>
</gene>
<evidence type="ECO:0000313" key="2">
    <source>
        <dbReference type="Proteomes" id="UP001063698"/>
    </source>
</evidence>
<dbReference type="Proteomes" id="UP001063698">
    <property type="component" value="Chromosome"/>
</dbReference>
<protein>
    <submittedName>
        <fullName evidence="1">Uncharacterized protein</fullName>
    </submittedName>
</protein>
<reference evidence="1" key="1">
    <citation type="submission" date="2013-11" db="EMBL/GenBank/DDBJ databases">
        <title>Comparative genomics of Ignicoccus.</title>
        <authorList>
            <person name="Podar M."/>
        </authorList>
    </citation>
    <scope>NUCLEOTIDE SEQUENCE</scope>
    <source>
        <strain evidence="1">DSM 13166</strain>
    </source>
</reference>
<organism evidence="1 2">
    <name type="scientific">Ignicoccus pacificus DSM 13166</name>
    <dbReference type="NCBI Taxonomy" id="940294"/>
    <lineage>
        <taxon>Archaea</taxon>
        <taxon>Thermoproteota</taxon>
        <taxon>Thermoprotei</taxon>
        <taxon>Desulfurococcales</taxon>
        <taxon>Desulfurococcaceae</taxon>
        <taxon>Ignicoccus</taxon>
    </lineage>
</organism>
<dbReference type="EMBL" id="CP006868">
    <property type="protein sequence ID" value="UXD21361.1"/>
    <property type="molecule type" value="Genomic_DNA"/>
</dbReference>
<name>A0A977PJ79_9CREN</name>
<sequence length="112" mass="13391">MLLNPYYRVLPLDLTWAPDDVIKEVLEEIEKEEKKRKKVNRRRPTRKDLMRAILEALKEEVGPQDFVDLVYDILEERGFNVKFTNVKRIWGTYEMMVKKGFIEDVLGVCERC</sequence>
<accession>A0A977PJ79</accession>
<keyword evidence="2" id="KW-1185">Reference proteome</keyword>
<evidence type="ECO:0000313" key="1">
    <source>
        <dbReference type="EMBL" id="UXD21361.1"/>
    </source>
</evidence>
<dbReference type="AlphaFoldDB" id="A0A977PJ79"/>